<dbReference type="InterPro" id="IPR001680">
    <property type="entry name" value="WD40_rpt"/>
</dbReference>
<reference evidence="4 5" key="1">
    <citation type="submission" date="2019-07" db="EMBL/GenBank/DDBJ databases">
        <title>Whole genome shotgun sequence of Aliivibrio fischeri NBRC 101058.</title>
        <authorList>
            <person name="Hosoyama A."/>
            <person name="Uohara A."/>
            <person name="Ohji S."/>
            <person name="Ichikawa N."/>
        </authorList>
    </citation>
    <scope>NUCLEOTIDE SEQUENCE [LARGE SCALE GENOMIC DNA]</scope>
    <source>
        <strain evidence="4 5">NBRC 101058</strain>
    </source>
</reference>
<evidence type="ECO:0000313" key="4">
    <source>
        <dbReference type="EMBL" id="GEK15111.1"/>
    </source>
</evidence>
<dbReference type="AlphaFoldDB" id="A0A510UNS5"/>
<accession>A0A510UNS5</accession>
<dbReference type="Gene3D" id="2.130.10.10">
    <property type="entry name" value="YVTN repeat-like/Quinoprotein amine dehydrogenase"/>
    <property type="match status" value="2"/>
</dbReference>
<dbReference type="Proteomes" id="UP000321787">
    <property type="component" value="Unassembled WGS sequence"/>
</dbReference>
<dbReference type="PANTHER" id="PTHR44019">
    <property type="entry name" value="WD REPEAT-CONTAINING PROTEIN 55"/>
    <property type="match status" value="1"/>
</dbReference>
<dbReference type="InterPro" id="IPR019775">
    <property type="entry name" value="WD40_repeat_CS"/>
</dbReference>
<proteinExistence type="predicted"/>
<protein>
    <submittedName>
        <fullName evidence="4">Vegetatible incompatibility protein HET-E-1</fullName>
    </submittedName>
</protein>
<dbReference type="SUPFAM" id="SSF50998">
    <property type="entry name" value="Quinoprotein alcohol dehydrogenase-like"/>
    <property type="match status" value="1"/>
</dbReference>
<gene>
    <name evidence="4" type="ORF">AFI02nite_31470</name>
</gene>
<feature type="repeat" description="WD" evidence="3">
    <location>
        <begin position="169"/>
        <end position="210"/>
    </location>
</feature>
<dbReference type="PROSITE" id="PS51257">
    <property type="entry name" value="PROKAR_LIPOPROTEIN"/>
    <property type="match status" value="1"/>
</dbReference>
<dbReference type="PANTHER" id="PTHR44019:SF8">
    <property type="entry name" value="POC1 CENTRIOLAR PROTEIN HOMOLOG"/>
    <property type="match status" value="1"/>
</dbReference>
<feature type="repeat" description="WD" evidence="3">
    <location>
        <begin position="254"/>
        <end position="295"/>
    </location>
</feature>
<dbReference type="SMART" id="SM00320">
    <property type="entry name" value="WD40"/>
    <property type="match status" value="5"/>
</dbReference>
<dbReference type="RefSeq" id="WP_146865553.1">
    <property type="nucleotide sequence ID" value="NZ_BJTZ01000024.1"/>
</dbReference>
<evidence type="ECO:0000313" key="5">
    <source>
        <dbReference type="Proteomes" id="UP000321787"/>
    </source>
</evidence>
<dbReference type="EMBL" id="BJTZ01000024">
    <property type="protein sequence ID" value="GEK15111.1"/>
    <property type="molecule type" value="Genomic_DNA"/>
</dbReference>
<evidence type="ECO:0000256" key="2">
    <source>
        <dbReference type="ARBA" id="ARBA00022737"/>
    </source>
</evidence>
<sequence length="337" mass="37451">MRAISQYIAIFVITLTLSGCFFQNADDQRWELAPQGTTSFALSRDARFALFFVKNDSIPEKNEPQVKSGLHFWDLVENKELTFFGDQDQDKSTVSYIRISDNSRFAITATQTNFAVWDLGMGISEGLWSISDGIIRDIAIASNGQQVLLGLSNGKAIYINLATGRRLEFLAHREKVNSVALSANGKFALSGGNDYFAYLWDTETGQILRTFEHEKRVSRTALQRDGKYAFTADGGNEGFIWDLKTGEKITELSTLARQQVYSTARFSDDGQLLVTGSPSGTVNVWNTTSGKKLEQWRSEPLKDARPPTAVVYDVAIDKQQRVVSATSAGIAQAWLIE</sequence>
<dbReference type="InterPro" id="IPR050505">
    <property type="entry name" value="WDR55/POC1"/>
</dbReference>
<dbReference type="PROSITE" id="PS00678">
    <property type="entry name" value="WD_REPEATS_1"/>
    <property type="match status" value="1"/>
</dbReference>
<dbReference type="Pfam" id="PF00400">
    <property type="entry name" value="WD40"/>
    <property type="match status" value="2"/>
</dbReference>
<evidence type="ECO:0000256" key="1">
    <source>
        <dbReference type="ARBA" id="ARBA00022574"/>
    </source>
</evidence>
<dbReference type="PROSITE" id="PS50294">
    <property type="entry name" value="WD_REPEATS_REGION"/>
    <property type="match status" value="1"/>
</dbReference>
<name>A0A510UNS5_ALIFS</name>
<dbReference type="InterPro" id="IPR015943">
    <property type="entry name" value="WD40/YVTN_repeat-like_dom_sf"/>
</dbReference>
<keyword evidence="1 3" id="KW-0853">WD repeat</keyword>
<dbReference type="InterPro" id="IPR011047">
    <property type="entry name" value="Quinoprotein_ADH-like_sf"/>
</dbReference>
<organism evidence="4 5">
    <name type="scientific">Aliivibrio fischeri</name>
    <name type="common">Vibrio fischeri</name>
    <dbReference type="NCBI Taxonomy" id="668"/>
    <lineage>
        <taxon>Bacteria</taxon>
        <taxon>Pseudomonadati</taxon>
        <taxon>Pseudomonadota</taxon>
        <taxon>Gammaproteobacteria</taxon>
        <taxon>Vibrionales</taxon>
        <taxon>Vibrionaceae</taxon>
        <taxon>Aliivibrio</taxon>
    </lineage>
</organism>
<keyword evidence="2" id="KW-0677">Repeat</keyword>
<comment type="caution">
    <text evidence="4">The sequence shown here is derived from an EMBL/GenBank/DDBJ whole genome shotgun (WGS) entry which is preliminary data.</text>
</comment>
<evidence type="ECO:0000256" key="3">
    <source>
        <dbReference type="PROSITE-ProRule" id="PRU00221"/>
    </source>
</evidence>
<dbReference type="PROSITE" id="PS50082">
    <property type="entry name" value="WD_REPEATS_2"/>
    <property type="match status" value="2"/>
</dbReference>